<evidence type="ECO:0000313" key="1">
    <source>
        <dbReference type="EMBL" id="KAF2895345.1"/>
    </source>
</evidence>
<keyword evidence="2" id="KW-1185">Reference proteome</keyword>
<comment type="caution">
    <text evidence="1">The sequence shown here is derived from an EMBL/GenBank/DDBJ whole genome shotgun (WGS) entry which is preliminary data.</text>
</comment>
<gene>
    <name evidence="1" type="ORF">ILUMI_10826</name>
</gene>
<evidence type="ECO:0000313" key="2">
    <source>
        <dbReference type="Proteomes" id="UP000801492"/>
    </source>
</evidence>
<dbReference type="AlphaFoldDB" id="A0A8K0D693"/>
<proteinExistence type="predicted"/>
<dbReference type="OrthoDB" id="8188268at2759"/>
<sequence length="179" mass="21627">MFRLPFRRIRNSMSENSRLNSRYKREIELTPEEVLTLLTVWENERRRAQDDYRPTWSRYEPNLDLDDSSENDVEQEDENWLDTPVVYPHATNRINQLSGEFVRGNPNYIYEDKRSQLGQWGGFSDNKMKRFMVARKRNDPTRELRYFNGPAQRNDFYTLSQLLASQREPNVPLYHRFVL</sequence>
<dbReference type="EMBL" id="VTPC01006005">
    <property type="protein sequence ID" value="KAF2895345.1"/>
    <property type="molecule type" value="Genomic_DNA"/>
</dbReference>
<organism evidence="1 2">
    <name type="scientific">Ignelater luminosus</name>
    <name type="common">Cucubano</name>
    <name type="synonym">Pyrophorus luminosus</name>
    <dbReference type="NCBI Taxonomy" id="2038154"/>
    <lineage>
        <taxon>Eukaryota</taxon>
        <taxon>Metazoa</taxon>
        <taxon>Ecdysozoa</taxon>
        <taxon>Arthropoda</taxon>
        <taxon>Hexapoda</taxon>
        <taxon>Insecta</taxon>
        <taxon>Pterygota</taxon>
        <taxon>Neoptera</taxon>
        <taxon>Endopterygota</taxon>
        <taxon>Coleoptera</taxon>
        <taxon>Polyphaga</taxon>
        <taxon>Elateriformia</taxon>
        <taxon>Elateroidea</taxon>
        <taxon>Elateridae</taxon>
        <taxon>Agrypninae</taxon>
        <taxon>Pyrophorini</taxon>
        <taxon>Ignelater</taxon>
    </lineage>
</organism>
<dbReference type="Proteomes" id="UP000801492">
    <property type="component" value="Unassembled WGS sequence"/>
</dbReference>
<accession>A0A8K0D693</accession>
<protein>
    <submittedName>
        <fullName evidence="1">Uncharacterized protein</fullName>
    </submittedName>
</protein>
<reference evidence="1" key="1">
    <citation type="submission" date="2019-08" db="EMBL/GenBank/DDBJ databases">
        <title>The genome of the North American firefly Photinus pyralis.</title>
        <authorList>
            <consortium name="Photinus pyralis genome working group"/>
            <person name="Fallon T.R."/>
            <person name="Sander Lower S.E."/>
            <person name="Weng J.-K."/>
        </authorList>
    </citation>
    <scope>NUCLEOTIDE SEQUENCE</scope>
    <source>
        <strain evidence="1">TRF0915ILg1</strain>
        <tissue evidence="1">Whole body</tissue>
    </source>
</reference>
<name>A0A8K0D693_IGNLU</name>